<organism evidence="1">
    <name type="scientific">Rhizophagus irregularis (strain DAOM 181602 / DAOM 197198 / MUCL 43194)</name>
    <name type="common">Arbuscular mycorrhizal fungus</name>
    <name type="synonym">Glomus intraradices</name>
    <dbReference type="NCBI Taxonomy" id="747089"/>
    <lineage>
        <taxon>Eukaryota</taxon>
        <taxon>Fungi</taxon>
        <taxon>Fungi incertae sedis</taxon>
        <taxon>Mucoromycota</taxon>
        <taxon>Glomeromycotina</taxon>
        <taxon>Glomeromycetes</taxon>
        <taxon>Glomerales</taxon>
        <taxon>Glomeraceae</taxon>
        <taxon>Rhizophagus</taxon>
    </lineage>
</organism>
<dbReference type="AlphaFoldDB" id="U9TXX2"/>
<sequence length="62" mass="7013">MYHMIYILITAVPVITIFFKNLFSNETSSFSFALLFSFPTSLLFLDGSGQVVGRAIFIYLLP</sequence>
<accession>U9TXX2</accession>
<name>U9TXX2_RHIID</name>
<proteinExistence type="predicted"/>
<protein>
    <submittedName>
        <fullName evidence="1">Uncharacterized protein</fullName>
    </submittedName>
</protein>
<reference evidence="1" key="1">
    <citation type="submission" date="2013-07" db="EMBL/GenBank/DDBJ databases">
        <title>The genome of an arbuscular mycorrhizal fungus provides insights into the evolution of the oldest plant symbiosis.</title>
        <authorList>
            <consortium name="DOE Joint Genome Institute"/>
            <person name="Tisserant E."/>
            <person name="Malbreil M."/>
            <person name="Kuo A."/>
            <person name="Kohler A."/>
            <person name="Symeonidi A."/>
            <person name="Balestrini R."/>
            <person name="Charron P."/>
            <person name="Duensing N."/>
            <person name="Frei-dit-Frey N."/>
            <person name="Gianinazzi-Pearson V."/>
            <person name="Gilbert B."/>
            <person name="Handa Y."/>
            <person name="Hijri M."/>
            <person name="Kaul R."/>
            <person name="Kawaguchi M."/>
            <person name="Krajinski F."/>
            <person name="Lammers P."/>
            <person name="Lapierre D."/>
            <person name="Masclaux F.G."/>
            <person name="Murat C."/>
            <person name="Morin E."/>
            <person name="Ndikumana S."/>
            <person name="Pagni M."/>
            <person name="Petitpierre D."/>
            <person name="Requena N."/>
            <person name="Rosikiewicz P."/>
            <person name="Riley R."/>
            <person name="Saito K."/>
            <person name="San Clemente H."/>
            <person name="Shapiro H."/>
            <person name="van Tuinen D."/>
            <person name="Becard G."/>
            <person name="Bonfante P."/>
            <person name="Paszkowski U."/>
            <person name="Shachar-Hill Y."/>
            <person name="Young J.P."/>
            <person name="Sanders I.R."/>
            <person name="Henrissat B."/>
            <person name="Rensing S.A."/>
            <person name="Grigoriev I.V."/>
            <person name="Corradi N."/>
            <person name="Roux C."/>
            <person name="Martin F."/>
        </authorList>
    </citation>
    <scope>NUCLEOTIDE SEQUENCE</scope>
    <source>
        <strain evidence="1">DAOM 197198</strain>
    </source>
</reference>
<evidence type="ECO:0000313" key="1">
    <source>
        <dbReference type="EMBL" id="ESA12960.1"/>
    </source>
</evidence>
<dbReference type="EMBL" id="KI284373">
    <property type="protein sequence ID" value="ESA12960.1"/>
    <property type="molecule type" value="Genomic_DNA"/>
</dbReference>
<dbReference type="HOGENOM" id="CLU_2905273_0_0_1"/>
<gene>
    <name evidence="1" type="ORF">GLOINDRAFT_180991</name>
</gene>